<evidence type="ECO:0000256" key="4">
    <source>
        <dbReference type="ARBA" id="ARBA00022884"/>
    </source>
</evidence>
<keyword evidence="4 7" id="KW-0694">RNA-binding</keyword>
<reference evidence="12 13" key="1">
    <citation type="journal article" date="2015" name="Nature">
        <title>rRNA introns, odd ribosomes, and small enigmatic genomes across a large radiation of phyla.</title>
        <authorList>
            <person name="Brown C.T."/>
            <person name="Hug L.A."/>
            <person name="Thomas B.C."/>
            <person name="Sharon I."/>
            <person name="Castelle C.J."/>
            <person name="Singh A."/>
            <person name="Wilkins M.J."/>
            <person name="Williams K.H."/>
            <person name="Banfield J.F."/>
        </authorList>
    </citation>
    <scope>NUCLEOTIDE SEQUENCE [LARGE SCALE GENOMIC DNA]</scope>
</reference>
<dbReference type="GO" id="GO:0006353">
    <property type="term" value="P:DNA-templated transcription termination"/>
    <property type="evidence" value="ECO:0007669"/>
    <property type="project" value="UniProtKB-UniRule"/>
</dbReference>
<dbReference type="PROSITE" id="PS51856">
    <property type="entry name" value="RHO_RNA_BD"/>
    <property type="match status" value="1"/>
</dbReference>
<evidence type="ECO:0000256" key="7">
    <source>
        <dbReference type="HAMAP-Rule" id="MF_01884"/>
    </source>
</evidence>
<dbReference type="InterPro" id="IPR004665">
    <property type="entry name" value="Term_rho"/>
</dbReference>
<evidence type="ECO:0000256" key="3">
    <source>
        <dbReference type="ARBA" id="ARBA00022806"/>
    </source>
</evidence>
<accession>A0A0G1NN07</accession>
<evidence type="ECO:0000256" key="2">
    <source>
        <dbReference type="ARBA" id="ARBA00022801"/>
    </source>
</evidence>
<feature type="region of interest" description="Disordered" evidence="10">
    <location>
        <begin position="1"/>
        <end position="109"/>
    </location>
</feature>
<dbReference type="InterPro" id="IPR000194">
    <property type="entry name" value="ATPase_F1/V1/A1_a/bsu_nucl-bd"/>
</dbReference>
<comment type="similarity">
    <text evidence="7 9">Belongs to the Rho family.</text>
</comment>
<dbReference type="GO" id="GO:0003723">
    <property type="term" value="F:RNA binding"/>
    <property type="evidence" value="ECO:0007669"/>
    <property type="project" value="UniProtKB-UniRule"/>
</dbReference>
<dbReference type="NCBIfam" id="TIGR00767">
    <property type="entry name" value="rho"/>
    <property type="match status" value="1"/>
</dbReference>
<dbReference type="GO" id="GO:0008186">
    <property type="term" value="F:ATP-dependent activity, acting on RNA"/>
    <property type="evidence" value="ECO:0007669"/>
    <property type="project" value="UniProtKB-UniRule"/>
</dbReference>
<dbReference type="SMART" id="SM00382">
    <property type="entry name" value="AAA"/>
    <property type="match status" value="1"/>
</dbReference>
<dbReference type="InterPro" id="IPR027417">
    <property type="entry name" value="P-loop_NTPase"/>
</dbReference>
<dbReference type="InterPro" id="IPR012340">
    <property type="entry name" value="NA-bd_OB-fold"/>
</dbReference>
<organism evidence="12 13">
    <name type="scientific">Candidatus Nomurabacteria bacterium GW2011_GWA1_46_11</name>
    <dbReference type="NCBI Taxonomy" id="1618732"/>
    <lineage>
        <taxon>Bacteria</taxon>
        <taxon>Candidatus Nomuraibacteriota</taxon>
    </lineage>
</organism>
<gene>
    <name evidence="7" type="primary">rho</name>
    <name evidence="12" type="ORF">UX31_C0014G0008</name>
</gene>
<evidence type="ECO:0000256" key="9">
    <source>
        <dbReference type="PROSITE-ProRule" id="PRU01203"/>
    </source>
</evidence>
<keyword evidence="7" id="KW-0547">Nucleotide-binding</keyword>
<evidence type="ECO:0000256" key="8">
    <source>
        <dbReference type="NCBIfam" id="TIGR00767"/>
    </source>
</evidence>
<dbReference type="EC" id="3.6.4.-" evidence="7 8"/>
<evidence type="ECO:0000256" key="10">
    <source>
        <dbReference type="SAM" id="MobiDB-lite"/>
    </source>
</evidence>
<evidence type="ECO:0000259" key="11">
    <source>
        <dbReference type="PROSITE" id="PS51856"/>
    </source>
</evidence>
<sequence length="524" mass="58017">MVRSTKPDSATKAEEPADKSNNTSSSLNNNSDYSVYPSGYEEQTLRRRFARPGRSPRYAGEAGSPRFAPSETGSPRFASGETPARSVSPQGLGYPSSEGRYAQGGPVPVRRMSSGVRQVFRPRPPVSYVRQTTMPTDPAGGFGGVVDGRVIPDAGLPTELVQGILDIEPDGHGTLRPRYSSSEKDVYVSTSQVRRFNLRVGDLVGGQARAPKENERLWGLLKVETVNEQPAEESAVRRSFETLTSIHPNVAWKLEHGKEPYSCRLIDLFCPIGRGQRGLIVSPPKAGKTWLLRDIAQGIMANYPETKLMMVLIGERPEEVTEFTRTVKGEVVASNFDDQPDLQVKIAMLALERAKRLVEMGKDVIILLDSITRFARALNMATRNSGRTMSGGYDPAALFPAKRFLGAARNLEEGGSLTIMGTTLVETGSRMDDLIYEEFKGTGNMELHLTRKLAEKRIFPSIDLLRSGTRQEELLYSESDYEKVTRLHRIVSTLDDDERTELVLSQLSKTNNNEEFLENIAKSK</sequence>
<dbReference type="CDD" id="cd04459">
    <property type="entry name" value="Rho_CSD"/>
    <property type="match status" value="1"/>
</dbReference>
<keyword evidence="1 7" id="KW-0806">Transcription termination</keyword>
<dbReference type="PANTHER" id="PTHR46425">
    <property type="entry name" value="TRANSCRIPTION TERMINATION FACTOR RHO"/>
    <property type="match status" value="1"/>
</dbReference>
<dbReference type="GO" id="GO:0005524">
    <property type="term" value="F:ATP binding"/>
    <property type="evidence" value="ECO:0007669"/>
    <property type="project" value="UniProtKB-UniRule"/>
</dbReference>
<dbReference type="HAMAP" id="MF_01884">
    <property type="entry name" value="Rho"/>
    <property type="match status" value="1"/>
</dbReference>
<dbReference type="Proteomes" id="UP000034107">
    <property type="component" value="Unassembled WGS sequence"/>
</dbReference>
<evidence type="ECO:0000313" key="12">
    <source>
        <dbReference type="EMBL" id="KKU21712.1"/>
    </source>
</evidence>
<dbReference type="SUPFAM" id="SSF52540">
    <property type="entry name" value="P-loop containing nucleoside triphosphate hydrolases"/>
    <property type="match status" value="1"/>
</dbReference>
<dbReference type="InterPro" id="IPR011129">
    <property type="entry name" value="CSD"/>
</dbReference>
<dbReference type="GO" id="GO:0004386">
    <property type="term" value="F:helicase activity"/>
    <property type="evidence" value="ECO:0007669"/>
    <property type="project" value="UniProtKB-UniRule"/>
</dbReference>
<dbReference type="PANTHER" id="PTHR46425:SF1">
    <property type="entry name" value="TRANSCRIPTION TERMINATION FACTOR RHO"/>
    <property type="match status" value="1"/>
</dbReference>
<dbReference type="SMART" id="SM00357">
    <property type="entry name" value="CSP"/>
    <property type="match status" value="1"/>
</dbReference>
<feature type="compositionally biased region" description="Low complexity" evidence="10">
    <location>
        <begin position="20"/>
        <end position="31"/>
    </location>
</feature>
<dbReference type="InterPro" id="IPR003593">
    <property type="entry name" value="AAA+_ATPase"/>
</dbReference>
<evidence type="ECO:0000256" key="6">
    <source>
        <dbReference type="ARBA" id="ARBA00023163"/>
    </source>
</evidence>
<evidence type="ECO:0000256" key="1">
    <source>
        <dbReference type="ARBA" id="ARBA00022472"/>
    </source>
</evidence>
<dbReference type="NCBIfam" id="NF006886">
    <property type="entry name" value="PRK09376.1"/>
    <property type="match status" value="1"/>
</dbReference>
<feature type="binding site" evidence="7">
    <location>
        <begin position="273"/>
        <end position="278"/>
    </location>
    <ligand>
        <name>ATP</name>
        <dbReference type="ChEBI" id="CHEBI:30616"/>
    </ligand>
</feature>
<evidence type="ECO:0000313" key="13">
    <source>
        <dbReference type="Proteomes" id="UP000034107"/>
    </source>
</evidence>
<comment type="caution">
    <text evidence="12">The sequence shown here is derived from an EMBL/GenBank/DDBJ whole genome shotgun (WGS) entry which is preliminary data.</text>
</comment>
<evidence type="ECO:0000256" key="5">
    <source>
        <dbReference type="ARBA" id="ARBA00023015"/>
    </source>
</evidence>
<dbReference type="InterPro" id="IPR011113">
    <property type="entry name" value="Rho_RNA-bd"/>
</dbReference>
<comment type="caution">
    <text evidence="7">Lacks conserved residue(s) required for the propagation of feature annotation.</text>
</comment>
<dbReference type="Pfam" id="PF07497">
    <property type="entry name" value="Rho_RNA_bind"/>
    <property type="match status" value="1"/>
</dbReference>
<comment type="subunit">
    <text evidence="7">Homohexamer. The homohexamer assembles into an open ring structure.</text>
</comment>
<feature type="binding site" evidence="7">
    <location>
        <begin position="285"/>
        <end position="290"/>
    </location>
    <ligand>
        <name>ATP</name>
        <dbReference type="ChEBI" id="CHEBI:30616"/>
    </ligand>
</feature>
<comment type="function">
    <text evidence="7">Facilitates transcription termination by a mechanism that involves Rho binding to the nascent RNA, activation of Rho's RNA-dependent ATPase activity, and release of the mRNA from the DNA template.</text>
</comment>
<keyword evidence="3 7" id="KW-0347">Helicase</keyword>
<feature type="domain" description="Rho RNA-BD" evidence="11">
    <location>
        <begin position="158"/>
        <end position="230"/>
    </location>
</feature>
<dbReference type="Pfam" id="PF00006">
    <property type="entry name" value="ATP-synt_ab"/>
    <property type="match status" value="1"/>
</dbReference>
<feature type="binding site" evidence="7">
    <location>
        <position position="316"/>
    </location>
    <ligand>
        <name>ATP</name>
        <dbReference type="ChEBI" id="CHEBI:30616"/>
    </ligand>
</feature>
<feature type="compositionally biased region" description="Basic and acidic residues" evidence="10">
    <location>
        <begin position="1"/>
        <end position="18"/>
    </location>
</feature>
<keyword evidence="5 7" id="KW-0805">Transcription regulation</keyword>
<dbReference type="Gene3D" id="3.40.50.300">
    <property type="entry name" value="P-loop containing nucleotide triphosphate hydrolases"/>
    <property type="match status" value="1"/>
</dbReference>
<dbReference type="AlphaFoldDB" id="A0A0G1NN07"/>
<dbReference type="PATRIC" id="fig|1618732.3.peg.584"/>
<dbReference type="GO" id="GO:0016787">
    <property type="term" value="F:hydrolase activity"/>
    <property type="evidence" value="ECO:0007669"/>
    <property type="project" value="UniProtKB-KW"/>
</dbReference>
<keyword evidence="7" id="KW-0067">ATP-binding</keyword>
<name>A0A0G1NN07_9BACT</name>
<proteinExistence type="inferred from homology"/>
<protein>
    <recommendedName>
        <fullName evidence="7 8">Transcription termination factor Rho</fullName>
        <ecNumber evidence="7 8">3.6.4.-</ecNumber>
    </recommendedName>
    <alternativeName>
        <fullName evidence="7">ATP-dependent helicase Rho</fullName>
    </alternativeName>
</protein>
<dbReference type="EMBL" id="LCLS01000014">
    <property type="protein sequence ID" value="KKU21712.1"/>
    <property type="molecule type" value="Genomic_DNA"/>
</dbReference>
<dbReference type="Gene3D" id="2.40.50.140">
    <property type="entry name" value="Nucleic acid-binding proteins"/>
    <property type="match status" value="1"/>
</dbReference>
<keyword evidence="2 7" id="KW-0378">Hydrolase</keyword>
<keyword evidence="6 7" id="KW-0804">Transcription</keyword>